<keyword evidence="5 7" id="KW-1133">Transmembrane helix</keyword>
<feature type="transmembrane region" description="Helical" evidence="7">
    <location>
        <begin position="229"/>
        <end position="251"/>
    </location>
</feature>
<protein>
    <recommendedName>
        <fullName evidence="10">DUF350 domain-containing protein</fullName>
    </recommendedName>
</protein>
<reference evidence="9" key="1">
    <citation type="submission" date="2016-10" db="EMBL/GenBank/DDBJ databases">
        <authorList>
            <person name="Varghese N."/>
            <person name="Submissions S."/>
        </authorList>
    </citation>
    <scope>NUCLEOTIDE SEQUENCE [LARGE SCALE GENOMIC DNA]</scope>
    <source>
        <strain evidence="9">DSM 23317</strain>
    </source>
</reference>
<evidence type="ECO:0000256" key="3">
    <source>
        <dbReference type="ARBA" id="ARBA00022475"/>
    </source>
</evidence>
<feature type="transmembrane region" description="Helical" evidence="7">
    <location>
        <begin position="121"/>
        <end position="142"/>
    </location>
</feature>
<dbReference type="PANTHER" id="PTHR40043:SF1">
    <property type="entry name" value="UPF0719 INNER MEMBRANE PROTEIN YJFL"/>
    <property type="match status" value="1"/>
</dbReference>
<dbReference type="GO" id="GO:0005886">
    <property type="term" value="C:plasma membrane"/>
    <property type="evidence" value="ECO:0007669"/>
    <property type="project" value="UniProtKB-SubCell"/>
</dbReference>
<evidence type="ECO:0008006" key="10">
    <source>
        <dbReference type="Google" id="ProtNLM"/>
    </source>
</evidence>
<dbReference type="AlphaFoldDB" id="A0A1G8MDM4"/>
<feature type="transmembrane region" description="Helical" evidence="7">
    <location>
        <begin position="154"/>
        <end position="178"/>
    </location>
</feature>
<name>A0A1G8MDM4_9GAMM</name>
<accession>A0A1G8MDM4</accession>
<keyword evidence="4 7" id="KW-0812">Transmembrane</keyword>
<organism evidence="8 9">
    <name type="scientific">Ferrimonas sediminum</name>
    <dbReference type="NCBI Taxonomy" id="718193"/>
    <lineage>
        <taxon>Bacteria</taxon>
        <taxon>Pseudomonadati</taxon>
        <taxon>Pseudomonadota</taxon>
        <taxon>Gammaproteobacteria</taxon>
        <taxon>Alteromonadales</taxon>
        <taxon>Ferrimonadaceae</taxon>
        <taxon>Ferrimonas</taxon>
    </lineage>
</organism>
<evidence type="ECO:0000256" key="6">
    <source>
        <dbReference type="ARBA" id="ARBA00023136"/>
    </source>
</evidence>
<comment type="subcellular location">
    <subcellularLocation>
        <location evidence="1">Cell membrane</location>
        <topology evidence="1">Multi-pass membrane protein</topology>
    </subcellularLocation>
</comment>
<evidence type="ECO:0000256" key="1">
    <source>
        <dbReference type="ARBA" id="ARBA00004651"/>
    </source>
</evidence>
<keyword evidence="9" id="KW-1185">Reference proteome</keyword>
<feature type="transmembrane region" description="Helical" evidence="7">
    <location>
        <begin position="271"/>
        <end position="289"/>
    </location>
</feature>
<proteinExistence type="inferred from homology"/>
<evidence type="ECO:0000256" key="7">
    <source>
        <dbReference type="SAM" id="Phobius"/>
    </source>
</evidence>
<feature type="transmembrane region" description="Helical" evidence="7">
    <location>
        <begin position="198"/>
        <end position="217"/>
    </location>
</feature>
<dbReference type="PANTHER" id="PTHR40043">
    <property type="entry name" value="UPF0719 INNER MEMBRANE PROTEIN YJFL"/>
    <property type="match status" value="1"/>
</dbReference>
<dbReference type="Proteomes" id="UP000199527">
    <property type="component" value="Unassembled WGS sequence"/>
</dbReference>
<gene>
    <name evidence="8" type="ORF">SAMN04488540_102348</name>
</gene>
<dbReference type="Pfam" id="PF03994">
    <property type="entry name" value="DUF350"/>
    <property type="match status" value="2"/>
</dbReference>
<dbReference type="EMBL" id="FNEM01000002">
    <property type="protein sequence ID" value="SDI65975.1"/>
    <property type="molecule type" value="Genomic_DNA"/>
</dbReference>
<feature type="transmembrane region" description="Helical" evidence="7">
    <location>
        <begin position="48"/>
        <end position="69"/>
    </location>
</feature>
<keyword evidence="3" id="KW-1003">Cell membrane</keyword>
<feature type="transmembrane region" description="Helical" evidence="7">
    <location>
        <begin position="81"/>
        <end position="101"/>
    </location>
</feature>
<feature type="transmembrane region" description="Helical" evidence="7">
    <location>
        <begin position="9"/>
        <end position="28"/>
    </location>
</feature>
<evidence type="ECO:0000256" key="5">
    <source>
        <dbReference type="ARBA" id="ARBA00022989"/>
    </source>
</evidence>
<sequence length="294" mass="31961">MAQWWQPDWGYLGLEIGVSLALFTLLRFSQGWWEGVSSQQELADRDNVAFGISTSGSLLAMAMVISGILPRTGAAGYLEQGLSLACFGLSGLLLIRISLWVNDRFAIDRIEKKAQILAGNLAMALTDASAAIAAALVVRALLQQLTPAPSFMAFISYALLYLASLALLTVISHGIQWLHNRRSYGPFQQAIGQDQRSVALNHSGIILASAMVMANAIPLTDGNIHRPLLLLWQWLSTSLVGLMILVLWQRLLSAWVMLKINPDKEIALQDNGGIAALAAAQWIGVAWLLDAIMN</sequence>
<evidence type="ECO:0000313" key="9">
    <source>
        <dbReference type="Proteomes" id="UP000199527"/>
    </source>
</evidence>
<evidence type="ECO:0000256" key="2">
    <source>
        <dbReference type="ARBA" id="ARBA00005779"/>
    </source>
</evidence>
<evidence type="ECO:0000256" key="4">
    <source>
        <dbReference type="ARBA" id="ARBA00022692"/>
    </source>
</evidence>
<keyword evidence="6 7" id="KW-0472">Membrane</keyword>
<dbReference type="InterPro" id="IPR007140">
    <property type="entry name" value="DUF350"/>
</dbReference>
<evidence type="ECO:0000313" key="8">
    <source>
        <dbReference type="EMBL" id="SDI65975.1"/>
    </source>
</evidence>
<comment type="similarity">
    <text evidence="2">Belongs to the UPF0719 family.</text>
</comment>